<proteinExistence type="predicted"/>
<sequence>MDKPPPAFIYNNVKDTIAVNSKELLELVNEKMYYKFSSLFSKHPVIIVDNKVPEDVLKWYETNVFKQPESICEPRPVVVDKEPEPKAIQNGDSTITSAEPKTIIETVPEKCEPQPVDTQNGVKNGLSHNEDSVPMDISDLLPEEATFLTEEEHVENKQPEVTNGCKDLELTQEVTNGSKDYEMTQELPTITQDILNSLLYEPTAVEVERNEVEAKSPEPISPVNTEQISQQMDTEAPKEAQKEAPEPPKKVAEIKKAVTKTDNSSVLSTIDEENNILDFDL</sequence>
<feature type="compositionally biased region" description="Polar residues" evidence="1">
    <location>
        <begin position="222"/>
        <end position="233"/>
    </location>
</feature>
<name>T1L1M0_TETUR</name>
<evidence type="ECO:0000313" key="3">
    <source>
        <dbReference type="Proteomes" id="UP000015104"/>
    </source>
</evidence>
<organism evidence="2 3">
    <name type="scientific">Tetranychus urticae</name>
    <name type="common">Two-spotted spider mite</name>
    <dbReference type="NCBI Taxonomy" id="32264"/>
    <lineage>
        <taxon>Eukaryota</taxon>
        <taxon>Metazoa</taxon>
        <taxon>Ecdysozoa</taxon>
        <taxon>Arthropoda</taxon>
        <taxon>Chelicerata</taxon>
        <taxon>Arachnida</taxon>
        <taxon>Acari</taxon>
        <taxon>Acariformes</taxon>
        <taxon>Trombidiformes</taxon>
        <taxon>Prostigmata</taxon>
        <taxon>Eleutherengona</taxon>
        <taxon>Raphignathae</taxon>
        <taxon>Tetranychoidea</taxon>
        <taxon>Tetranychidae</taxon>
        <taxon>Tetranychus</taxon>
    </lineage>
</organism>
<dbReference type="EnsemblMetazoa" id="tetur32g00120.1">
    <property type="protein sequence ID" value="tetur32g00120.1"/>
    <property type="gene ID" value="tetur32g00120"/>
</dbReference>
<feature type="compositionally biased region" description="Basic and acidic residues" evidence="1">
    <location>
        <begin position="235"/>
        <end position="250"/>
    </location>
</feature>
<keyword evidence="3" id="KW-1185">Reference proteome</keyword>
<feature type="region of interest" description="Disordered" evidence="1">
    <location>
        <begin position="209"/>
        <end position="250"/>
    </location>
</feature>
<dbReference type="Proteomes" id="UP000015104">
    <property type="component" value="Unassembled WGS sequence"/>
</dbReference>
<evidence type="ECO:0000313" key="2">
    <source>
        <dbReference type="EnsemblMetazoa" id="tetur32g00120.1"/>
    </source>
</evidence>
<dbReference type="EMBL" id="CAEY01000920">
    <property type="status" value="NOT_ANNOTATED_CDS"/>
    <property type="molecule type" value="Genomic_DNA"/>
</dbReference>
<accession>T1L1M0</accession>
<dbReference type="HOGENOM" id="CLU_991523_0_0_1"/>
<dbReference type="AlphaFoldDB" id="T1L1M0"/>
<evidence type="ECO:0000256" key="1">
    <source>
        <dbReference type="SAM" id="MobiDB-lite"/>
    </source>
</evidence>
<reference evidence="2" key="2">
    <citation type="submission" date="2015-06" db="UniProtKB">
        <authorList>
            <consortium name="EnsemblMetazoa"/>
        </authorList>
    </citation>
    <scope>IDENTIFICATION</scope>
</reference>
<reference evidence="3" key="1">
    <citation type="submission" date="2011-08" db="EMBL/GenBank/DDBJ databases">
        <authorList>
            <person name="Rombauts S."/>
        </authorList>
    </citation>
    <scope>NUCLEOTIDE SEQUENCE</scope>
    <source>
        <strain evidence="3">London</strain>
    </source>
</reference>
<protein>
    <submittedName>
        <fullName evidence="2">Uncharacterized protein</fullName>
    </submittedName>
</protein>